<dbReference type="PANTHER" id="PTHR45339:SF3">
    <property type="entry name" value="HISTIDINE KINASE"/>
    <property type="match status" value="1"/>
</dbReference>
<dbReference type="Gene3D" id="1.10.287.130">
    <property type="match status" value="1"/>
</dbReference>
<evidence type="ECO:0000256" key="10">
    <source>
        <dbReference type="ARBA" id="ARBA00023012"/>
    </source>
</evidence>
<dbReference type="SMART" id="SM00387">
    <property type="entry name" value="HATPase_c"/>
    <property type="match status" value="1"/>
</dbReference>
<feature type="coiled-coil region" evidence="15">
    <location>
        <begin position="332"/>
        <end position="369"/>
    </location>
</feature>
<dbReference type="Gene3D" id="3.30.450.20">
    <property type="entry name" value="PAS domain"/>
    <property type="match status" value="2"/>
</dbReference>
<keyword evidence="9" id="KW-0067">ATP-binding</keyword>
<dbReference type="PROSITE" id="PS50109">
    <property type="entry name" value="HIS_KIN"/>
    <property type="match status" value="1"/>
</dbReference>
<dbReference type="SUPFAM" id="SSF52172">
    <property type="entry name" value="CheY-like"/>
    <property type="match status" value="1"/>
</dbReference>
<dbReference type="InterPro" id="IPR005467">
    <property type="entry name" value="His_kinase_dom"/>
</dbReference>
<evidence type="ECO:0000256" key="6">
    <source>
        <dbReference type="ARBA" id="ARBA00022679"/>
    </source>
</evidence>
<dbReference type="SUPFAM" id="SSF55785">
    <property type="entry name" value="PYP-like sensor domain (PAS domain)"/>
    <property type="match status" value="2"/>
</dbReference>
<dbReference type="EMBL" id="CP053586">
    <property type="protein sequence ID" value="WNZ24075.1"/>
    <property type="molecule type" value="Genomic_DNA"/>
</dbReference>
<organism evidence="19">
    <name type="scientific">Leptolyngbya sp. NK1-12</name>
    <dbReference type="NCBI Taxonomy" id="2547451"/>
    <lineage>
        <taxon>Bacteria</taxon>
        <taxon>Bacillati</taxon>
        <taxon>Cyanobacteriota</taxon>
        <taxon>Cyanophyceae</taxon>
        <taxon>Leptolyngbyales</taxon>
        <taxon>Leptolyngbyaceae</taxon>
        <taxon>Leptolyngbya group</taxon>
        <taxon>Leptolyngbya</taxon>
    </lineage>
</organism>
<dbReference type="Gene3D" id="3.40.50.2300">
    <property type="match status" value="1"/>
</dbReference>
<dbReference type="GO" id="GO:0016020">
    <property type="term" value="C:membrane"/>
    <property type="evidence" value="ECO:0007669"/>
    <property type="project" value="UniProtKB-SubCell"/>
</dbReference>
<dbReference type="InterPro" id="IPR004358">
    <property type="entry name" value="Sig_transdc_His_kin-like_C"/>
</dbReference>
<dbReference type="RefSeq" id="WP_316429671.1">
    <property type="nucleotide sequence ID" value="NZ_CP053586.1"/>
</dbReference>
<evidence type="ECO:0000256" key="9">
    <source>
        <dbReference type="ARBA" id="ARBA00022840"/>
    </source>
</evidence>
<evidence type="ECO:0000313" key="19">
    <source>
        <dbReference type="EMBL" id="WNZ24075.1"/>
    </source>
</evidence>
<dbReference type="SMART" id="SM00448">
    <property type="entry name" value="REC"/>
    <property type="match status" value="1"/>
</dbReference>
<evidence type="ECO:0000259" key="16">
    <source>
        <dbReference type="PROSITE" id="PS50109"/>
    </source>
</evidence>
<accession>A0AA97AGA5</accession>
<sequence>MDQAHHLSSNQISSKESILIIDDTPANLRRLASLLAEAGYHVRFASSLDFAIKVAQTGWPDLILLSIQLAELDSYHICRWLKADQQTHNVPVIFLAQSGTSFDKANLFASGGVDYVTYPFTAEEVLLKIETQLVPRRLQNQIQTRTIQLQQEIRRREQAEQALEQYLPKLLLLQQVTEAIRSPTVDQLIFQTIVEQIGRGLQVNYCSIHIYVPPPIPEILLIADYTEPNQITTEAIDLILQEREFIATVLSQDQAVVCADLASDERFRTFQPSGHLAQIPSLVAIRTSAQNQANGILLLQCNQQRVWTIDEILLLETMAAQIGMALAQAKSVEQEQKQLEALAYQNSLLRQEIRERRQIEMILQASEAELRSLFAAMIDVILVLDCQGRYLEIAPTSQENLYRPASALLGKTLHEVFPKNQADRFLSYIRSSLEMQHAVDCEYRLVIQGQEVWFNAKISPSGPDTVLWVARDITARKRAETELLHKSAALGKFSNHLKQLHRLSLTDFETIEALCADYLKTGCELLGFCWSAVGQRTQNACRLLAVYSTLPTADGATADGKRMPLTPGLEFTWQTIYCDVVLQRQQTVCYEHVSQIEAMRHHPMYQTFKLESYIGTPIWVDGEIYGILSFFSTQVRTQGFNQHEREIIELMAQSIGKFISGHQVQAKRQQAEEEVQLLFNVTQAITAAPDFNRALYAAVRILCEATGWIYGEVWLPSADGRVLERSPVWYCNAAAHSPTAVASMQRLRQCSEKVTFQPNEGIAGRVWSQQQPEWTFDEAPEEVISDTNSHSQYRFQLVNHYGVKARLGVPITVTYERSGLAQTETSQAKHPGVASSVVQAANGSTVLAVLVFFTTEARKQEQRLIQLVSAVAAQLGTVLAQKQAEAELKALFTAMDEVVLVRDVTGRCLKVASANPNFDYPSADLLGKTLHETLPQPLADQFLQGIRSSLATGKTVRLEYMLQLPHQVADRDGQRGGHRDVWLAASISPLSDESVLIVARDISDRKRIEAALEKARDAAEAANRAKTQFLANMSHELRTPLNSILGFTQLISQDTRLNPEQQEYLNIINRSGQHLLELINDVLEVARLEADRGRLQASLFDLYTLIGNIEEMLRLTALEKQLELTVAIAPEVPRQVIADKSKLRQVLLNLLDNAIKFTQAGRVSLQVGLGNEPSSSTASSALHGPNHEPTSPRQWLHFAVADTGFGIAAEEMDCLFEAFVQTEAGRQSNQGTGLGLVISRRFVDLMGGKLQVQSILGAGSVFEFTIPVHLKTQDLSLPTRLRAGDPSIDVEPSGVDYLYEGLYEGTNQSLVYQVSASDLEVMPPEWIASLCQAASGCSDRQVLQLIEQIPAAHSNLARGLKELVYHFQFEEIVELIKFKPQ</sequence>
<keyword evidence="6" id="KW-0808">Transferase</keyword>
<dbReference type="InterPro" id="IPR003594">
    <property type="entry name" value="HATPase_dom"/>
</dbReference>
<dbReference type="Pfam" id="PF02518">
    <property type="entry name" value="HATPase_c"/>
    <property type="match status" value="1"/>
</dbReference>
<dbReference type="Pfam" id="PF00072">
    <property type="entry name" value="Response_reg"/>
    <property type="match status" value="1"/>
</dbReference>
<keyword evidence="12" id="KW-0131">Cell cycle</keyword>
<dbReference type="Gene3D" id="3.30.450.40">
    <property type="match status" value="3"/>
</dbReference>
<dbReference type="InterPro" id="IPR036097">
    <property type="entry name" value="HisK_dim/P_sf"/>
</dbReference>
<evidence type="ECO:0000259" key="18">
    <source>
        <dbReference type="PROSITE" id="PS50112"/>
    </source>
</evidence>
<dbReference type="InterPro" id="IPR036890">
    <property type="entry name" value="HATPase_C_sf"/>
</dbReference>
<evidence type="ECO:0000256" key="4">
    <source>
        <dbReference type="ARBA" id="ARBA00012438"/>
    </source>
</evidence>
<feature type="domain" description="PAS" evidence="18">
    <location>
        <begin position="366"/>
        <end position="436"/>
    </location>
</feature>
<dbReference type="Pfam" id="PF08448">
    <property type="entry name" value="PAS_4"/>
    <property type="match status" value="2"/>
</dbReference>
<evidence type="ECO:0000256" key="3">
    <source>
        <dbReference type="ARBA" id="ARBA00006402"/>
    </source>
</evidence>
<dbReference type="GO" id="GO:0005524">
    <property type="term" value="F:ATP binding"/>
    <property type="evidence" value="ECO:0007669"/>
    <property type="project" value="UniProtKB-KW"/>
</dbReference>
<dbReference type="InterPro" id="IPR000014">
    <property type="entry name" value="PAS"/>
</dbReference>
<dbReference type="SMART" id="SM00091">
    <property type="entry name" value="PAS"/>
    <property type="match status" value="2"/>
</dbReference>
<dbReference type="SUPFAM" id="SSF55781">
    <property type="entry name" value="GAF domain-like"/>
    <property type="match status" value="3"/>
</dbReference>
<dbReference type="InterPro" id="IPR003661">
    <property type="entry name" value="HisK_dim/P_dom"/>
</dbReference>
<dbReference type="EC" id="2.7.13.3" evidence="4"/>
<feature type="domain" description="Histidine kinase" evidence="16">
    <location>
        <begin position="1032"/>
        <end position="1270"/>
    </location>
</feature>
<evidence type="ECO:0000256" key="5">
    <source>
        <dbReference type="ARBA" id="ARBA00022553"/>
    </source>
</evidence>
<reference evidence="19" key="1">
    <citation type="submission" date="2020-05" db="EMBL/GenBank/DDBJ databases">
        <authorList>
            <person name="Zhu T."/>
            <person name="Keshari N."/>
            <person name="Lu X."/>
        </authorList>
    </citation>
    <scope>NUCLEOTIDE SEQUENCE</scope>
    <source>
        <strain evidence="19">NK1-12</strain>
    </source>
</reference>
<dbReference type="PANTHER" id="PTHR45339">
    <property type="entry name" value="HYBRID SIGNAL TRANSDUCTION HISTIDINE KINASE J"/>
    <property type="match status" value="1"/>
</dbReference>
<dbReference type="CDD" id="cd16922">
    <property type="entry name" value="HATPase_EvgS-ArcB-TorS-like"/>
    <property type="match status" value="1"/>
</dbReference>
<dbReference type="InterPro" id="IPR035965">
    <property type="entry name" value="PAS-like_dom_sf"/>
</dbReference>
<dbReference type="Pfam" id="PF01590">
    <property type="entry name" value="GAF"/>
    <property type="match status" value="2"/>
</dbReference>
<evidence type="ECO:0000256" key="7">
    <source>
        <dbReference type="ARBA" id="ARBA00022741"/>
    </source>
</evidence>
<protein>
    <recommendedName>
        <fullName evidence="13">Circadian input-output histidine kinase CikA</fullName>
        <ecNumber evidence="4">2.7.13.3</ecNumber>
    </recommendedName>
</protein>
<keyword evidence="10" id="KW-0902">Two-component regulatory system</keyword>
<comment type="caution">
    <text evidence="14">Lacks conserved residue(s) required for the propagation of feature annotation.</text>
</comment>
<dbReference type="NCBIfam" id="TIGR00229">
    <property type="entry name" value="sensory_box"/>
    <property type="match status" value="1"/>
</dbReference>
<dbReference type="InterPro" id="IPR003018">
    <property type="entry name" value="GAF"/>
</dbReference>
<evidence type="ECO:0000256" key="1">
    <source>
        <dbReference type="ARBA" id="ARBA00000085"/>
    </source>
</evidence>
<dbReference type="CDD" id="cd00082">
    <property type="entry name" value="HisKA"/>
    <property type="match status" value="1"/>
</dbReference>
<dbReference type="InterPro" id="IPR001789">
    <property type="entry name" value="Sig_transdc_resp-reg_receiver"/>
</dbReference>
<dbReference type="InterPro" id="IPR011006">
    <property type="entry name" value="CheY-like_superfamily"/>
</dbReference>
<comment type="subcellular location">
    <subcellularLocation>
        <location evidence="2">Membrane</location>
    </subcellularLocation>
</comment>
<comment type="catalytic activity">
    <reaction evidence="1">
        <text>ATP + protein L-histidine = ADP + protein N-phospho-L-histidine.</text>
        <dbReference type="EC" id="2.7.13.3"/>
    </reaction>
</comment>
<keyword evidence="5" id="KW-0597">Phosphoprotein</keyword>
<evidence type="ECO:0000256" key="15">
    <source>
        <dbReference type="SAM" id="Coils"/>
    </source>
</evidence>
<feature type="coiled-coil region" evidence="15">
    <location>
        <begin position="1005"/>
        <end position="1032"/>
    </location>
</feature>
<dbReference type="CDD" id="cd00130">
    <property type="entry name" value="PAS"/>
    <property type="match status" value="2"/>
</dbReference>
<dbReference type="SMART" id="SM00388">
    <property type="entry name" value="HisKA"/>
    <property type="match status" value="1"/>
</dbReference>
<evidence type="ECO:0000256" key="12">
    <source>
        <dbReference type="ARBA" id="ARBA00023306"/>
    </source>
</evidence>
<evidence type="ECO:0000256" key="11">
    <source>
        <dbReference type="ARBA" id="ARBA00023136"/>
    </source>
</evidence>
<dbReference type="FunFam" id="1.10.287.130:FF:000038">
    <property type="entry name" value="Sensory transduction histidine kinase"/>
    <property type="match status" value="1"/>
</dbReference>
<evidence type="ECO:0000256" key="14">
    <source>
        <dbReference type="PROSITE-ProRule" id="PRU00169"/>
    </source>
</evidence>
<dbReference type="PROSITE" id="PS50112">
    <property type="entry name" value="PAS"/>
    <property type="match status" value="1"/>
</dbReference>
<dbReference type="SUPFAM" id="SSF55874">
    <property type="entry name" value="ATPase domain of HSP90 chaperone/DNA topoisomerase II/histidine kinase"/>
    <property type="match status" value="1"/>
</dbReference>
<keyword evidence="8" id="KW-0418">Kinase</keyword>
<dbReference type="PRINTS" id="PR00344">
    <property type="entry name" value="BCTRLSENSOR"/>
</dbReference>
<evidence type="ECO:0000259" key="17">
    <source>
        <dbReference type="PROSITE" id="PS50110"/>
    </source>
</evidence>
<keyword evidence="11" id="KW-0472">Membrane</keyword>
<evidence type="ECO:0000256" key="8">
    <source>
        <dbReference type="ARBA" id="ARBA00022777"/>
    </source>
</evidence>
<dbReference type="Pfam" id="PF00512">
    <property type="entry name" value="HisKA"/>
    <property type="match status" value="1"/>
</dbReference>
<dbReference type="InterPro" id="IPR029016">
    <property type="entry name" value="GAF-like_dom_sf"/>
</dbReference>
<name>A0AA97AGA5_9CYAN</name>
<dbReference type="FunFam" id="3.30.565.10:FF:000010">
    <property type="entry name" value="Sensor histidine kinase RcsC"/>
    <property type="match status" value="1"/>
</dbReference>
<dbReference type="GO" id="GO:0000155">
    <property type="term" value="F:phosphorelay sensor kinase activity"/>
    <property type="evidence" value="ECO:0007669"/>
    <property type="project" value="InterPro"/>
</dbReference>
<proteinExistence type="inferred from homology"/>
<dbReference type="SMART" id="SM00065">
    <property type="entry name" value="GAF"/>
    <property type="match status" value="3"/>
</dbReference>
<gene>
    <name evidence="19" type="ORF">HJG54_15210</name>
</gene>
<dbReference type="SUPFAM" id="SSF47384">
    <property type="entry name" value="Homodimeric domain of signal transducing histidine kinase"/>
    <property type="match status" value="1"/>
</dbReference>
<comment type="similarity">
    <text evidence="3">In the N-terminal section; belongs to the phytochrome family.</text>
</comment>
<feature type="domain" description="Response regulatory" evidence="17">
    <location>
        <begin position="17"/>
        <end position="133"/>
    </location>
</feature>
<dbReference type="InterPro" id="IPR013656">
    <property type="entry name" value="PAS_4"/>
</dbReference>
<evidence type="ECO:0000256" key="13">
    <source>
        <dbReference type="ARBA" id="ARBA00074306"/>
    </source>
</evidence>
<dbReference type="PROSITE" id="PS50110">
    <property type="entry name" value="RESPONSE_REGULATORY"/>
    <property type="match status" value="1"/>
</dbReference>
<keyword evidence="7" id="KW-0547">Nucleotide-binding</keyword>
<evidence type="ECO:0000256" key="2">
    <source>
        <dbReference type="ARBA" id="ARBA00004370"/>
    </source>
</evidence>
<dbReference type="Gene3D" id="3.30.565.10">
    <property type="entry name" value="Histidine kinase-like ATPase, C-terminal domain"/>
    <property type="match status" value="1"/>
</dbReference>
<keyword evidence="15" id="KW-0175">Coiled coil</keyword>